<dbReference type="NCBIfam" id="TIGR01494">
    <property type="entry name" value="ATPase_P-type"/>
    <property type="match status" value="1"/>
</dbReference>
<feature type="transmembrane region" description="Helical" evidence="15">
    <location>
        <begin position="245"/>
        <end position="263"/>
    </location>
</feature>
<dbReference type="InterPro" id="IPR059000">
    <property type="entry name" value="ATPase_P-type_domA"/>
</dbReference>
<name>A0ABS5SIE1_9BACT</name>
<evidence type="ECO:0000256" key="6">
    <source>
        <dbReference type="ARBA" id="ARBA00022692"/>
    </source>
</evidence>
<dbReference type="Pfam" id="PF00702">
    <property type="entry name" value="Hydrolase"/>
    <property type="match status" value="1"/>
</dbReference>
<evidence type="ECO:0000256" key="1">
    <source>
        <dbReference type="ARBA" id="ARBA00004651"/>
    </source>
</evidence>
<evidence type="ECO:0000256" key="8">
    <source>
        <dbReference type="ARBA" id="ARBA00022741"/>
    </source>
</evidence>
<dbReference type="Gene3D" id="3.40.50.1000">
    <property type="entry name" value="HAD superfamily/HAD-like"/>
    <property type="match status" value="1"/>
</dbReference>
<dbReference type="Proteomes" id="UP000756860">
    <property type="component" value="Unassembled WGS sequence"/>
</dbReference>
<dbReference type="NCBIfam" id="TIGR01525">
    <property type="entry name" value="ATPase-IB_hvy"/>
    <property type="match status" value="1"/>
</dbReference>
<organism evidence="17 18">
    <name type="scientific">Geomobilimonas luticola</name>
    <dbReference type="NCBI Taxonomy" id="1114878"/>
    <lineage>
        <taxon>Bacteria</taxon>
        <taxon>Pseudomonadati</taxon>
        <taxon>Thermodesulfobacteriota</taxon>
        <taxon>Desulfuromonadia</taxon>
        <taxon>Geobacterales</taxon>
        <taxon>Geobacteraceae</taxon>
        <taxon>Geomobilimonas</taxon>
    </lineage>
</organism>
<dbReference type="PRINTS" id="PR00942">
    <property type="entry name" value="CUATPASEI"/>
</dbReference>
<accession>A0ABS5SIE1</accession>
<feature type="transmembrane region" description="Helical" evidence="15">
    <location>
        <begin position="172"/>
        <end position="197"/>
    </location>
</feature>
<evidence type="ECO:0000256" key="3">
    <source>
        <dbReference type="ARBA" id="ARBA00022448"/>
    </source>
</evidence>
<dbReference type="InterPro" id="IPR006121">
    <property type="entry name" value="HMA_dom"/>
</dbReference>
<feature type="transmembrane region" description="Helical" evidence="15">
    <location>
        <begin position="758"/>
        <end position="774"/>
    </location>
</feature>
<feature type="domain" description="HMA" evidence="16">
    <location>
        <begin position="88"/>
        <end position="154"/>
    </location>
</feature>
<evidence type="ECO:0000256" key="2">
    <source>
        <dbReference type="ARBA" id="ARBA00006024"/>
    </source>
</evidence>
<comment type="caution">
    <text evidence="17">The sequence shown here is derived from an EMBL/GenBank/DDBJ whole genome shotgun (WGS) entry which is preliminary data.</text>
</comment>
<dbReference type="Gene3D" id="3.30.70.100">
    <property type="match status" value="1"/>
</dbReference>
<dbReference type="Pfam" id="PF00122">
    <property type="entry name" value="E1-E2_ATPase"/>
    <property type="match status" value="1"/>
</dbReference>
<evidence type="ECO:0000313" key="17">
    <source>
        <dbReference type="EMBL" id="MBT0653952.1"/>
    </source>
</evidence>
<feature type="transmembrane region" description="Helical" evidence="15">
    <location>
        <begin position="447"/>
        <end position="468"/>
    </location>
</feature>
<keyword evidence="7 15" id="KW-0479">Metal-binding</keyword>
<keyword evidence="18" id="KW-1185">Reference proteome</keyword>
<dbReference type="NCBIfam" id="TIGR01512">
    <property type="entry name" value="ATPase-IB2_Cd"/>
    <property type="match status" value="1"/>
</dbReference>
<keyword evidence="13" id="KW-0406">Ion transport</keyword>
<gene>
    <name evidence="17" type="primary">cadA</name>
    <name evidence="17" type="ORF">KI810_12860</name>
</gene>
<dbReference type="CDD" id="cd00371">
    <property type="entry name" value="HMA"/>
    <property type="match status" value="1"/>
</dbReference>
<dbReference type="SUPFAM" id="SSF81665">
    <property type="entry name" value="Calcium ATPase, transmembrane domain M"/>
    <property type="match status" value="1"/>
</dbReference>
<feature type="transmembrane region" description="Helical" evidence="15">
    <location>
        <begin position="209"/>
        <end position="233"/>
    </location>
</feature>
<dbReference type="InterPro" id="IPR023298">
    <property type="entry name" value="ATPase_P-typ_TM_dom_sf"/>
</dbReference>
<dbReference type="PRINTS" id="PR00119">
    <property type="entry name" value="CATATPASE"/>
</dbReference>
<evidence type="ECO:0000256" key="7">
    <source>
        <dbReference type="ARBA" id="ARBA00022723"/>
    </source>
</evidence>
<sequence length="806" mass="85128">MSAAAEQCCHCGAEILPAQRIAMENEGVERVFCCRGCHGAYLLITGVGLGEFYRRREWDNAGLPAGAYREQYSDSYLAPFVRHEEGEGVLEVLIDGIRCASCAWLNEKILARLDGVRDVRVNYATSRARVRFDPALAAPSRIFQRIADLGYLPRPYTLADSEAAAAREKRGLLIRFGTAFFLTMQLMAYSFALYAGYFQGIAADTRQTMQFFSLLVTTPVVFYCGWPFLVGAWRGMKNRTPGMDLLIAIGALSSYFYSVYALFGGGEVYFETAAMIVTLILFGRLLEHAARRRAAAGVERFLSLSPPEAQRLTSNGVERVASAILRPGDILLVGAGERFPVDGHVSAGVTEVDESPATGEALPVAKQPGAPVIGGSINLTGTVQVTVDLPLGESFVARVARLVEEAQNRRAPVQQLADRVAALFVPVVLVLAGITLCWQLAGGAAPAIALMNALAVVLIACPCALGLATPTAILAGSGVAAASGVIFKGGDVLERLARVTVVAFDKTGTLTRGEPRITEVLPVPGIAGDRLLGLAAAVEAGSTHPLARAIVAEHARSGGKDTPAEDVRTVAGGGVTGVVAGMRVAAGNRRFLQGEGVQVPDDLQEPAPGETAVHLSEAGCYRGTLVLQDGVRDGASDIVRYFQERGVACHLLSGDRQESARTIARQVGIENVRGDLLPADKGTLIEDMQRGGAVVLMAGDGINDAPALATAAVGCALAGGTDIAIETSDLVLAKGDLARLRLAHRVARRTMAVVRQNLGWAFIYNLVGIPLAMTGRLTPVYAAAAMALSSLCVVGNSLRLQRSDHG</sequence>
<dbReference type="InterPro" id="IPR023299">
    <property type="entry name" value="ATPase_P-typ_cyto_dom_N"/>
</dbReference>
<reference evidence="17 18" key="1">
    <citation type="submission" date="2021-05" db="EMBL/GenBank/DDBJ databases">
        <title>The draft genome of Geobacter luticola JCM 17780.</title>
        <authorList>
            <person name="Xu Z."/>
            <person name="Masuda Y."/>
            <person name="Itoh H."/>
            <person name="Senoo K."/>
        </authorList>
    </citation>
    <scope>NUCLEOTIDE SEQUENCE [LARGE SCALE GENOMIC DNA]</scope>
    <source>
        <strain evidence="17 18">JCM 17780</strain>
    </source>
</reference>
<dbReference type="SMART" id="SM00746">
    <property type="entry name" value="TRASH"/>
    <property type="match status" value="1"/>
</dbReference>
<dbReference type="SUPFAM" id="SSF55008">
    <property type="entry name" value="HMA, heavy metal-associated domain"/>
    <property type="match status" value="1"/>
</dbReference>
<keyword evidence="8 15" id="KW-0547">Nucleotide-binding</keyword>
<dbReference type="Pfam" id="PF00403">
    <property type="entry name" value="HMA"/>
    <property type="match status" value="1"/>
</dbReference>
<dbReference type="InterPro" id="IPR021993">
    <property type="entry name" value="ATPase-cat-bd"/>
</dbReference>
<dbReference type="EMBL" id="JAHCVK010000006">
    <property type="protein sequence ID" value="MBT0653952.1"/>
    <property type="molecule type" value="Genomic_DNA"/>
</dbReference>
<keyword evidence="11" id="KW-1278">Translocase</keyword>
<dbReference type="InterPro" id="IPR023214">
    <property type="entry name" value="HAD_sf"/>
</dbReference>
<dbReference type="RefSeq" id="WP_214175957.1">
    <property type="nucleotide sequence ID" value="NZ_JAHCVK010000006.1"/>
</dbReference>
<evidence type="ECO:0000256" key="9">
    <source>
        <dbReference type="ARBA" id="ARBA00022840"/>
    </source>
</evidence>
<feature type="transmembrane region" description="Helical" evidence="15">
    <location>
        <begin position="269"/>
        <end position="286"/>
    </location>
</feature>
<keyword evidence="5" id="KW-0597">Phosphoprotein</keyword>
<dbReference type="InterPro" id="IPR011017">
    <property type="entry name" value="TRASH_dom"/>
</dbReference>
<comment type="subcellular location">
    <subcellularLocation>
        <location evidence="1">Cell membrane</location>
        <topology evidence="1">Multi-pass membrane protein</topology>
    </subcellularLocation>
</comment>
<feature type="transmembrane region" description="Helical" evidence="15">
    <location>
        <begin position="420"/>
        <end position="441"/>
    </location>
</feature>
<dbReference type="InterPro" id="IPR008250">
    <property type="entry name" value="ATPase_P-typ_transduc_dom_A_sf"/>
</dbReference>
<evidence type="ECO:0000256" key="15">
    <source>
        <dbReference type="RuleBase" id="RU362081"/>
    </source>
</evidence>
<dbReference type="InterPro" id="IPR027256">
    <property type="entry name" value="P-typ_ATPase_IB"/>
</dbReference>
<dbReference type="PANTHER" id="PTHR43520:SF5">
    <property type="entry name" value="CATION-TRANSPORTING P-TYPE ATPASE-RELATED"/>
    <property type="match status" value="1"/>
</dbReference>
<dbReference type="InterPro" id="IPR036163">
    <property type="entry name" value="HMA_dom_sf"/>
</dbReference>
<keyword evidence="4 15" id="KW-1003">Cell membrane</keyword>
<evidence type="ECO:0000313" key="18">
    <source>
        <dbReference type="Proteomes" id="UP000756860"/>
    </source>
</evidence>
<evidence type="ECO:0000256" key="11">
    <source>
        <dbReference type="ARBA" id="ARBA00022967"/>
    </source>
</evidence>
<evidence type="ECO:0000256" key="5">
    <source>
        <dbReference type="ARBA" id="ARBA00022553"/>
    </source>
</evidence>
<evidence type="ECO:0000256" key="13">
    <source>
        <dbReference type="ARBA" id="ARBA00023065"/>
    </source>
</evidence>
<dbReference type="Pfam" id="PF12156">
    <property type="entry name" value="ATPase-cat_bd"/>
    <property type="match status" value="1"/>
</dbReference>
<keyword evidence="10" id="KW-0460">Magnesium</keyword>
<proteinExistence type="inferred from homology"/>
<dbReference type="InterPro" id="IPR036412">
    <property type="entry name" value="HAD-like_sf"/>
</dbReference>
<keyword evidence="3" id="KW-0813">Transport</keyword>
<keyword evidence="14 15" id="KW-0472">Membrane</keyword>
<dbReference type="Gene3D" id="2.70.150.10">
    <property type="entry name" value="Calcium-transporting ATPase, cytoplasmic transduction domain A"/>
    <property type="match status" value="1"/>
</dbReference>
<dbReference type="Gene3D" id="3.40.1110.10">
    <property type="entry name" value="Calcium-transporting ATPase, cytoplasmic domain N"/>
    <property type="match status" value="1"/>
</dbReference>
<evidence type="ECO:0000256" key="14">
    <source>
        <dbReference type="ARBA" id="ARBA00023136"/>
    </source>
</evidence>
<evidence type="ECO:0000256" key="12">
    <source>
        <dbReference type="ARBA" id="ARBA00022989"/>
    </source>
</evidence>
<evidence type="ECO:0000256" key="10">
    <source>
        <dbReference type="ARBA" id="ARBA00022842"/>
    </source>
</evidence>
<dbReference type="SUPFAM" id="SSF81653">
    <property type="entry name" value="Calcium ATPase, transduction domain A"/>
    <property type="match status" value="1"/>
</dbReference>
<keyword evidence="6 15" id="KW-0812">Transmembrane</keyword>
<dbReference type="InterPro" id="IPR018303">
    <property type="entry name" value="ATPase_P-typ_P_site"/>
</dbReference>
<dbReference type="NCBIfam" id="TIGR01511">
    <property type="entry name" value="ATPase-IB1_Cu"/>
    <property type="match status" value="1"/>
</dbReference>
<keyword evidence="12 15" id="KW-1133">Transmembrane helix</keyword>
<dbReference type="PANTHER" id="PTHR43520">
    <property type="entry name" value="ATP7, ISOFORM B"/>
    <property type="match status" value="1"/>
</dbReference>
<dbReference type="PROSITE" id="PS00154">
    <property type="entry name" value="ATPASE_E1_E2"/>
    <property type="match status" value="1"/>
</dbReference>
<protein>
    <submittedName>
        <fullName evidence="17">Cadmium-translocating P-type ATPase</fullName>
    </submittedName>
</protein>
<dbReference type="InterPro" id="IPR001757">
    <property type="entry name" value="P_typ_ATPase"/>
</dbReference>
<keyword evidence="9 15" id="KW-0067">ATP-binding</keyword>
<dbReference type="SUPFAM" id="SSF56784">
    <property type="entry name" value="HAD-like"/>
    <property type="match status" value="1"/>
</dbReference>
<evidence type="ECO:0000259" key="16">
    <source>
        <dbReference type="PROSITE" id="PS50846"/>
    </source>
</evidence>
<dbReference type="PROSITE" id="PS50846">
    <property type="entry name" value="HMA_2"/>
    <property type="match status" value="1"/>
</dbReference>
<evidence type="ECO:0000256" key="4">
    <source>
        <dbReference type="ARBA" id="ARBA00022475"/>
    </source>
</evidence>
<comment type="similarity">
    <text evidence="2 15">Belongs to the cation transport ATPase (P-type) (TC 3.A.3) family. Type IB subfamily.</text>
</comment>